<feature type="transmembrane region" description="Helical" evidence="1">
    <location>
        <begin position="12"/>
        <end position="29"/>
    </location>
</feature>
<evidence type="ECO:0000256" key="1">
    <source>
        <dbReference type="SAM" id="Phobius"/>
    </source>
</evidence>
<dbReference type="InterPro" id="IPR020269">
    <property type="entry name" value="Phage_Mu_Releasin"/>
</dbReference>
<sequence length="100" mass="11517">MTINDLSFDWSFLQWVVLTVVGIYTWLIGRQSASAQELMDLRTRIVRLEEQIAQVPTQQQVADMMSKLSSAEAHMSGLNEKFDVVSRRLESINNFLLQNK</sequence>
<evidence type="ECO:0000313" key="2">
    <source>
        <dbReference type="EMBL" id="EBR8434089.1"/>
    </source>
</evidence>
<dbReference type="EMBL" id="AAGTPA010000014">
    <property type="protein sequence ID" value="EBR8434089.1"/>
    <property type="molecule type" value="Genomic_DNA"/>
</dbReference>
<dbReference type="Pfam" id="PF10805">
    <property type="entry name" value="DUF2730"/>
    <property type="match status" value="1"/>
</dbReference>
<protein>
    <submittedName>
        <fullName evidence="2">DUF2730 domain-containing protein</fullName>
    </submittedName>
</protein>
<keyword evidence="1" id="KW-1133">Transmembrane helix</keyword>
<keyword evidence="1" id="KW-0472">Membrane</keyword>
<dbReference type="Proteomes" id="UP000839597">
    <property type="component" value="Unassembled WGS sequence"/>
</dbReference>
<accession>A0A5U8J9X9</accession>
<reference evidence="2" key="1">
    <citation type="submission" date="2018-06" db="EMBL/GenBank/DDBJ databases">
        <authorList>
            <person name="Ashton P.M."/>
            <person name="Dallman T."/>
            <person name="Nair S."/>
            <person name="De Pinna E."/>
            <person name="Peters T."/>
            <person name="Grant K."/>
        </authorList>
    </citation>
    <scope>NUCLEOTIDE SEQUENCE [LARGE SCALE GENOMIC DNA]</scope>
    <source>
        <strain evidence="2">449454</strain>
    </source>
</reference>
<proteinExistence type="predicted"/>
<comment type="caution">
    <text evidence="2">The sequence shown here is derived from an EMBL/GenBank/DDBJ whole genome shotgun (WGS) entry which is preliminary data.</text>
</comment>
<name>A0A5U8J9X9_SALET</name>
<dbReference type="AlphaFoldDB" id="A0A5U8J9X9"/>
<gene>
    <name evidence="2" type="ORF">DOI44_13865</name>
</gene>
<keyword evidence="1" id="KW-0812">Transmembrane</keyword>
<organism evidence="2">
    <name type="scientific">Salmonella enterica subsp. enterica serovar Panama</name>
    <dbReference type="NCBI Taxonomy" id="29472"/>
    <lineage>
        <taxon>Bacteria</taxon>
        <taxon>Pseudomonadati</taxon>
        <taxon>Pseudomonadota</taxon>
        <taxon>Gammaproteobacteria</taxon>
        <taxon>Enterobacterales</taxon>
        <taxon>Enterobacteriaceae</taxon>
        <taxon>Salmonella</taxon>
    </lineage>
</organism>